<gene>
    <name evidence="2" type="ORF">I5776_13990</name>
</gene>
<evidence type="ECO:0000313" key="3">
    <source>
        <dbReference type="Proteomes" id="UP000595691"/>
    </source>
</evidence>
<dbReference type="EMBL" id="CP065425">
    <property type="protein sequence ID" value="QQZ08183.1"/>
    <property type="molecule type" value="Genomic_DNA"/>
</dbReference>
<keyword evidence="3" id="KW-1185">Reference proteome</keyword>
<evidence type="ECO:0000256" key="1">
    <source>
        <dbReference type="SAM" id="MobiDB-lite"/>
    </source>
</evidence>
<dbReference type="Proteomes" id="UP000595691">
    <property type="component" value="Chromosome"/>
</dbReference>
<dbReference type="RefSeq" id="WP_202777003.1">
    <property type="nucleotide sequence ID" value="NZ_CP065425.1"/>
</dbReference>
<accession>A0ABX7DXG3</accession>
<organism evidence="2 3">
    <name type="scientific">Heyndrickxia vini</name>
    <dbReference type="NCBI Taxonomy" id="1476025"/>
    <lineage>
        <taxon>Bacteria</taxon>
        <taxon>Bacillati</taxon>
        <taxon>Bacillota</taxon>
        <taxon>Bacilli</taxon>
        <taxon>Bacillales</taxon>
        <taxon>Bacillaceae</taxon>
        <taxon>Heyndrickxia</taxon>
    </lineage>
</organism>
<sequence>MSRMKPYRIYDCDPINNENEENRNRQNNDDDNSNGNGNGNGNDVVKIQGIINEYGDLTSTGGNGGTALASAANNFAVLANSNATATGGFGGAGGLIAPINPVTNVPISFLDGSLNGNLNGLLNDNLNDNFSENLNGNLNRNFSENENKAIDNDGIDVA</sequence>
<proteinExistence type="predicted"/>
<evidence type="ECO:0000313" key="2">
    <source>
        <dbReference type="EMBL" id="QQZ08183.1"/>
    </source>
</evidence>
<feature type="region of interest" description="Disordered" evidence="1">
    <location>
        <begin position="1"/>
        <end position="43"/>
    </location>
</feature>
<name>A0ABX7DXG3_9BACI</name>
<protein>
    <submittedName>
        <fullName evidence="2">Uncharacterized protein</fullName>
    </submittedName>
</protein>
<reference evidence="2 3" key="1">
    <citation type="submission" date="2020-11" db="EMBL/GenBank/DDBJ databases">
        <title>Taxonomic evaluation of the Bacillus sporothermodurans group of bacteria based on whole genome sequences.</title>
        <authorList>
            <person name="Fiedler G."/>
            <person name="Herbstmann A.-D."/>
            <person name="Doll E."/>
            <person name="Wenning M."/>
            <person name="Brinks E."/>
            <person name="Kabisch J."/>
            <person name="Breitenwieser F."/>
            <person name="Lappann M."/>
            <person name="Boehnlein C."/>
            <person name="Franz C."/>
        </authorList>
    </citation>
    <scope>NUCLEOTIDE SEQUENCE [LARGE SCALE GENOMIC DNA]</scope>
    <source>
        <strain evidence="2 3">JCM 19841</strain>
    </source>
</reference>